<comment type="caution">
    <text evidence="2">The sequence shown here is derived from an EMBL/GenBank/DDBJ whole genome shotgun (WGS) entry which is preliminary data.</text>
</comment>
<evidence type="ECO:0000313" key="3">
    <source>
        <dbReference type="Proteomes" id="UP001476282"/>
    </source>
</evidence>
<evidence type="ECO:0000313" key="2">
    <source>
        <dbReference type="EMBL" id="GAA5481810.1"/>
    </source>
</evidence>
<keyword evidence="3" id="KW-1185">Reference proteome</keyword>
<dbReference type="EMBL" id="BAABRI010000005">
    <property type="protein sequence ID" value="GAA5481810.1"/>
    <property type="molecule type" value="Genomic_DNA"/>
</dbReference>
<dbReference type="Proteomes" id="UP001476282">
    <property type="component" value="Unassembled WGS sequence"/>
</dbReference>
<name>A0ABP9UKN1_9BACT</name>
<feature type="chain" id="PRO_5046297268" evidence="1">
    <location>
        <begin position="21"/>
        <end position="161"/>
    </location>
</feature>
<feature type="signal peptide" evidence="1">
    <location>
        <begin position="1"/>
        <end position="20"/>
    </location>
</feature>
<sequence>MRFLLLVLPFLLVTALPSMAGGRRSHDSSIVFHMETDPGANPKMVFSQFVAGEERVFSRVPEIGTSDIAAFNPFPSKDGATYGVVIRLKAGSKNRLAAITAANINRWLVARVNGRVVDAVIIDRQIDDGELVIWKGLSNAEIKQLDEEYPRLGEKKPRGKS</sequence>
<dbReference type="Gene3D" id="3.30.1360.200">
    <property type="match status" value="1"/>
</dbReference>
<reference evidence="2 3" key="1">
    <citation type="submission" date="2024-02" db="EMBL/GenBank/DDBJ databases">
        <title>Haloferula sargassicola NBRC 104335.</title>
        <authorList>
            <person name="Ichikawa N."/>
            <person name="Katano-Makiyama Y."/>
            <person name="Hidaka K."/>
        </authorList>
    </citation>
    <scope>NUCLEOTIDE SEQUENCE [LARGE SCALE GENOMIC DNA]</scope>
    <source>
        <strain evidence="2 3">NBRC 104335</strain>
    </source>
</reference>
<keyword evidence="1" id="KW-0732">Signal</keyword>
<accession>A0ABP9UKN1</accession>
<dbReference type="RefSeq" id="WP_353565959.1">
    <property type="nucleotide sequence ID" value="NZ_BAABRI010000005.1"/>
</dbReference>
<evidence type="ECO:0000256" key="1">
    <source>
        <dbReference type="SAM" id="SignalP"/>
    </source>
</evidence>
<proteinExistence type="predicted"/>
<organism evidence="2 3">
    <name type="scientific">Haloferula sargassicola</name>
    <dbReference type="NCBI Taxonomy" id="490096"/>
    <lineage>
        <taxon>Bacteria</taxon>
        <taxon>Pseudomonadati</taxon>
        <taxon>Verrucomicrobiota</taxon>
        <taxon>Verrucomicrobiia</taxon>
        <taxon>Verrucomicrobiales</taxon>
        <taxon>Verrucomicrobiaceae</taxon>
        <taxon>Haloferula</taxon>
    </lineage>
</organism>
<protein>
    <submittedName>
        <fullName evidence="2">Uncharacterized protein</fullName>
    </submittedName>
</protein>
<gene>
    <name evidence="2" type="ORF">Hsar01_01021</name>
</gene>